<proteinExistence type="inferred from homology"/>
<organism evidence="4">
    <name type="scientific">Chlamydomonas euryale</name>
    <dbReference type="NCBI Taxonomy" id="1486919"/>
    <lineage>
        <taxon>Eukaryota</taxon>
        <taxon>Viridiplantae</taxon>
        <taxon>Chlorophyta</taxon>
        <taxon>core chlorophytes</taxon>
        <taxon>Chlorophyceae</taxon>
        <taxon>CS clade</taxon>
        <taxon>Chlamydomonadales</taxon>
        <taxon>Chlamydomonadaceae</taxon>
        <taxon>Chlamydomonas</taxon>
    </lineage>
</organism>
<comment type="pathway">
    <text evidence="1">Phospholipid metabolism; phosphatidylethanolamine biosynthesis; phosphatidylethanolamine from ethanolamine: step 1/3.</text>
</comment>
<dbReference type="GO" id="GO:0005737">
    <property type="term" value="C:cytoplasm"/>
    <property type="evidence" value="ECO:0007669"/>
    <property type="project" value="TreeGrafter"/>
</dbReference>
<dbReference type="Gene3D" id="3.90.1200.10">
    <property type="match status" value="1"/>
</dbReference>
<dbReference type="AlphaFoldDB" id="A0A7R9YXN4"/>
<comment type="similarity">
    <text evidence="2">Belongs to the choline/ethanolamine kinase family.</text>
</comment>
<sequence>MPAAFDPVEIPLGASEEETKTLITALCTRVLPGWAEVNLEELTLTPITGGISNLLVKVTPTQHAGLQPVAVKVFGNKTELLIDRQKELQQLHKLNSCGFGAEVVGEFANGRIEAFLTAKTLKPEEMSHPKFVPRIAALLRKLHSVPTDGKPVLWPTIMEWFEMAKALEFEDLSKQAKFAGIDFASQEREILELKAICDRVPTEVVFSHNDLLSGNILIVREPDTPEENSEGTMQFIDYEYSDCGYRGFDLGNHFNEYAGFECDYSRYPDTAAQWTFFRHYLSADKPPEVSAPTEDELSRLEAETNVFALASHVYWGVWSLIQARYSPIDFDYLEYSGTRWAEYFRRKPEFVAKAKHVFGIE</sequence>
<dbReference type="CDD" id="cd05157">
    <property type="entry name" value="ETNK_euk"/>
    <property type="match status" value="1"/>
</dbReference>
<dbReference type="GO" id="GO:0004305">
    <property type="term" value="F:ethanolamine kinase activity"/>
    <property type="evidence" value="ECO:0007669"/>
    <property type="project" value="UniProtKB-EC"/>
</dbReference>
<dbReference type="SUPFAM" id="SSF56112">
    <property type="entry name" value="Protein kinase-like (PK-like)"/>
    <property type="match status" value="1"/>
</dbReference>
<accession>A0A7R9YXN4</accession>
<protein>
    <recommendedName>
        <fullName evidence="3">ethanolamine kinase</fullName>
        <ecNumber evidence="3">2.7.1.82</ecNumber>
    </recommendedName>
</protein>
<dbReference type="EMBL" id="HBEC01024439">
    <property type="protein sequence ID" value="CAD8291850.1"/>
    <property type="molecule type" value="Transcribed_RNA"/>
</dbReference>
<dbReference type="Pfam" id="PF01633">
    <property type="entry name" value="Choline_kinase"/>
    <property type="match status" value="1"/>
</dbReference>
<reference evidence="4" key="1">
    <citation type="submission" date="2021-01" db="EMBL/GenBank/DDBJ databases">
        <authorList>
            <person name="Corre E."/>
            <person name="Pelletier E."/>
            <person name="Niang G."/>
            <person name="Scheremetjew M."/>
            <person name="Finn R."/>
            <person name="Kale V."/>
            <person name="Holt S."/>
            <person name="Cochrane G."/>
            <person name="Meng A."/>
            <person name="Brown T."/>
            <person name="Cohen L."/>
        </authorList>
    </citation>
    <scope>NUCLEOTIDE SEQUENCE</scope>
    <source>
        <strain evidence="4">CCMP219</strain>
    </source>
</reference>
<evidence type="ECO:0000256" key="1">
    <source>
        <dbReference type="ARBA" id="ARBA00037883"/>
    </source>
</evidence>
<dbReference type="EC" id="2.7.1.82" evidence="3"/>
<evidence type="ECO:0000256" key="3">
    <source>
        <dbReference type="ARBA" id="ARBA00038874"/>
    </source>
</evidence>
<dbReference type="GO" id="GO:0006646">
    <property type="term" value="P:phosphatidylethanolamine biosynthetic process"/>
    <property type="evidence" value="ECO:0007669"/>
    <property type="project" value="TreeGrafter"/>
</dbReference>
<dbReference type="InterPro" id="IPR011009">
    <property type="entry name" value="Kinase-like_dom_sf"/>
</dbReference>
<dbReference type="PANTHER" id="PTHR22603:SF66">
    <property type="entry name" value="ETHANOLAMINE KINASE"/>
    <property type="match status" value="1"/>
</dbReference>
<name>A0A7R9YXN4_9CHLO</name>
<dbReference type="PANTHER" id="PTHR22603">
    <property type="entry name" value="CHOLINE/ETHANOALAMINE KINASE"/>
    <property type="match status" value="1"/>
</dbReference>
<gene>
    <name evidence="4" type="ORF">CEUR00632_LOCUS11163</name>
</gene>
<evidence type="ECO:0000256" key="2">
    <source>
        <dbReference type="ARBA" id="ARBA00038211"/>
    </source>
</evidence>
<dbReference type="Gene3D" id="3.30.200.20">
    <property type="entry name" value="Phosphorylase Kinase, domain 1"/>
    <property type="match status" value="1"/>
</dbReference>
<evidence type="ECO:0000313" key="4">
    <source>
        <dbReference type="EMBL" id="CAD8291850.1"/>
    </source>
</evidence>